<evidence type="ECO:0000256" key="2">
    <source>
        <dbReference type="ARBA" id="ARBA00022679"/>
    </source>
</evidence>
<feature type="binding site" evidence="5">
    <location>
        <position position="413"/>
    </location>
    <ligand>
        <name>S-adenosyl-L-methionine</name>
        <dbReference type="ChEBI" id="CHEBI:59789"/>
    </ligand>
</feature>
<dbReference type="AlphaFoldDB" id="F4NS77"/>
<dbReference type="InterPro" id="IPR049561">
    <property type="entry name" value="NSUN5_7_fdxn-like"/>
</dbReference>
<dbReference type="InterPro" id="IPR001678">
    <property type="entry name" value="MeTrfase_RsmB-F_NOP2_dom"/>
</dbReference>
<keyword evidence="1 5" id="KW-0489">Methyltransferase</keyword>
<dbReference type="PROSITE" id="PS51686">
    <property type="entry name" value="SAM_MT_RSMB_NOP"/>
    <property type="match status" value="1"/>
</dbReference>
<dbReference type="PANTHER" id="PTHR14663">
    <property type="entry name" value="METHYLTRANSFERASE NSUN7-RELATED"/>
    <property type="match status" value="1"/>
</dbReference>
<dbReference type="STRING" id="684364.F4NS77"/>
<dbReference type="GO" id="GO:0003723">
    <property type="term" value="F:RNA binding"/>
    <property type="evidence" value="ECO:0007669"/>
    <property type="project" value="UniProtKB-UniRule"/>
</dbReference>
<dbReference type="HOGENOM" id="CLU_365216_0_0_1"/>
<feature type="compositionally biased region" description="Basic and acidic residues" evidence="6">
    <location>
        <begin position="583"/>
        <end position="592"/>
    </location>
</feature>
<reference evidence="8 9" key="1">
    <citation type="submission" date="2009-12" db="EMBL/GenBank/DDBJ databases">
        <title>The draft genome of Batrachochytrium dendrobatidis.</title>
        <authorList>
            <consortium name="US DOE Joint Genome Institute (JGI-PGF)"/>
            <person name="Kuo A."/>
            <person name="Salamov A."/>
            <person name="Schmutz J."/>
            <person name="Lucas S."/>
            <person name="Pitluck S."/>
            <person name="Rosenblum E."/>
            <person name="Stajich J."/>
            <person name="Eisen M."/>
            <person name="Grigoriev I.V."/>
        </authorList>
    </citation>
    <scope>NUCLEOTIDE SEQUENCE [LARGE SCALE GENOMIC DNA]</scope>
    <source>
        <strain evidence="9">JAM81 / FGSC 10211</strain>
    </source>
</reference>
<dbReference type="Pfam" id="PF21148">
    <property type="entry name" value="NSUN5_fdxn-like"/>
    <property type="match status" value="1"/>
</dbReference>
<dbReference type="GeneID" id="18237612"/>
<evidence type="ECO:0000256" key="4">
    <source>
        <dbReference type="ARBA" id="ARBA00022884"/>
    </source>
</evidence>
<name>F4NS77_BATDJ</name>
<keyword evidence="4 5" id="KW-0694">RNA-binding</keyword>
<dbReference type="Gene3D" id="3.30.70.1170">
    <property type="entry name" value="Sun protein, domain 3"/>
    <property type="match status" value="1"/>
</dbReference>
<dbReference type="EMBL" id="GL882879">
    <property type="protein sequence ID" value="EGF82997.1"/>
    <property type="molecule type" value="Genomic_DNA"/>
</dbReference>
<comment type="similarity">
    <text evidence="5">Belongs to the class I-like SAM-binding methyltransferase superfamily. RsmB/NOP family.</text>
</comment>
<evidence type="ECO:0000256" key="5">
    <source>
        <dbReference type="PROSITE-ProRule" id="PRU01023"/>
    </source>
</evidence>
<keyword evidence="2 5" id="KW-0808">Transferase</keyword>
<feature type="region of interest" description="Disordered" evidence="6">
    <location>
        <begin position="1"/>
        <end position="33"/>
    </location>
</feature>
<organism evidence="8 9">
    <name type="scientific">Batrachochytrium dendrobatidis (strain JAM81 / FGSC 10211)</name>
    <name type="common">Frog chytrid fungus</name>
    <dbReference type="NCBI Taxonomy" id="684364"/>
    <lineage>
        <taxon>Eukaryota</taxon>
        <taxon>Fungi</taxon>
        <taxon>Fungi incertae sedis</taxon>
        <taxon>Chytridiomycota</taxon>
        <taxon>Chytridiomycota incertae sedis</taxon>
        <taxon>Chytridiomycetes</taxon>
        <taxon>Rhizophydiales</taxon>
        <taxon>Rhizophydiales incertae sedis</taxon>
        <taxon>Batrachochytrium</taxon>
    </lineage>
</organism>
<dbReference type="InParanoid" id="F4NS77"/>
<dbReference type="InterPro" id="IPR049560">
    <property type="entry name" value="MeTrfase_RsmB-F_NOP2_cat"/>
</dbReference>
<dbReference type="GO" id="GO:0008168">
    <property type="term" value="F:methyltransferase activity"/>
    <property type="evidence" value="ECO:0007669"/>
    <property type="project" value="UniProtKB-KW"/>
</dbReference>
<feature type="region of interest" description="Disordered" evidence="6">
    <location>
        <begin position="583"/>
        <end position="608"/>
    </location>
</feature>
<dbReference type="OrthoDB" id="435282at2759"/>
<feature type="compositionally biased region" description="Polar residues" evidence="6">
    <location>
        <begin position="24"/>
        <end position="33"/>
    </location>
</feature>
<dbReference type="RefSeq" id="XP_006675245.1">
    <property type="nucleotide sequence ID" value="XM_006675182.1"/>
</dbReference>
<evidence type="ECO:0000256" key="6">
    <source>
        <dbReference type="SAM" id="MobiDB-lite"/>
    </source>
</evidence>
<proteinExistence type="inferred from homology"/>
<dbReference type="PANTHER" id="PTHR14663:SF2">
    <property type="entry name" value="METHYLTRANSFERASE NSUN7-RELATED"/>
    <property type="match status" value="1"/>
</dbReference>
<evidence type="ECO:0000313" key="9">
    <source>
        <dbReference type="Proteomes" id="UP000007241"/>
    </source>
</evidence>
<keyword evidence="9" id="KW-1185">Reference proteome</keyword>
<keyword evidence="3 5" id="KW-0949">S-adenosyl-L-methionine</keyword>
<evidence type="ECO:0000256" key="3">
    <source>
        <dbReference type="ARBA" id="ARBA00022691"/>
    </source>
</evidence>
<feature type="domain" description="SAM-dependent MTase RsmB/NOP-type" evidence="7">
    <location>
        <begin position="247"/>
        <end position="557"/>
    </location>
</feature>
<dbReference type="Proteomes" id="UP000007241">
    <property type="component" value="Unassembled WGS sequence"/>
</dbReference>
<dbReference type="InterPro" id="IPR042620">
    <property type="entry name" value="NSUN7"/>
</dbReference>
<dbReference type="Pfam" id="PF01189">
    <property type="entry name" value="Methyltr_RsmB-F"/>
    <property type="match status" value="1"/>
</dbReference>
<dbReference type="Gene3D" id="3.40.50.150">
    <property type="entry name" value="Vaccinia Virus protein VP39"/>
    <property type="match status" value="1"/>
</dbReference>
<comment type="caution">
    <text evidence="5">Lacks conserved residue(s) required for the propagation of feature annotation.</text>
</comment>
<feature type="binding site" evidence="5">
    <location>
        <position position="386"/>
    </location>
    <ligand>
        <name>S-adenosyl-L-methionine</name>
        <dbReference type="ChEBI" id="CHEBI:59789"/>
    </ligand>
</feature>
<sequence>MDSVASTKPYKLPSNLRPYHSEGSIASPQTPKTRLTNVQFASPRIESKYKSEPSLSCKSHPLLDTLNDCTPHTYNELILAAEILENIVNEGTFVGSIRSRYKMFGKTHEPEHAGREMSDRVLKLVYGTMKFLPYVDHILVKTQFLVFNNQFLDSIGLIKVLLYDLMKYHFDYTKYPGIQYTLPSSTNPADALYQTYTSTTVKEMDEALCSFQIKLSASYARLRIEKRASGDTSREQMENILPLDVREREMMAVDMPKTLRVNTLKISKELVGHMLEEEGYHVCLKSYSEIPDNVHKNNKGNLICLDDEMDNLFLIPPNLFADIKAGPLVNNGFLIFQDKASVYGMQHLCSLVSEGDQIIDARAGCGIKAASLSTLAGKSGTVFAFENRPGRLETLKSNTKLFGCSNVSIIEGDFGLCDTQDPRFSNVTIVVLEPPNSGTLIIDKLGFMLQEEEFPTDQYSQKDLYSLKRQQIVLLKHAFKFPKVRVVMYISRSQHSEENEEVVNEILDRYGVDWELSCVLPSITVEKIHDYEIDDCLTVRPSEQAGNGIFVACFQKKAVQVVEETPNDEIDNTFRLSELSIGDEHMHNRDSRSSIAATKEKKKRKNALGHNRKIRVTANIKLPKALSESVARLSMPRLFQLEQKKQRYEQLVQKKQLYDFGKNNLESAIGNSDETINDELENRNELESGQSKRIQTGSRGYLFDQQYNDISVFGMSLSKFYGPRMEAIKKLQAVANDDSKSKTMEMKKPIISALAYPQSNPALQ</sequence>
<evidence type="ECO:0000256" key="1">
    <source>
        <dbReference type="ARBA" id="ARBA00022603"/>
    </source>
</evidence>
<evidence type="ECO:0000313" key="8">
    <source>
        <dbReference type="EMBL" id="EGF82997.1"/>
    </source>
</evidence>
<gene>
    <name evidence="8" type="ORF">BATDEDRAFT_21288</name>
</gene>
<protein>
    <recommendedName>
        <fullName evidence="7">SAM-dependent MTase RsmB/NOP-type domain-containing protein</fullName>
    </recommendedName>
</protein>
<dbReference type="InterPro" id="IPR029063">
    <property type="entry name" value="SAM-dependent_MTases_sf"/>
</dbReference>
<dbReference type="GO" id="GO:0070475">
    <property type="term" value="P:rRNA base methylation"/>
    <property type="evidence" value="ECO:0000318"/>
    <property type="project" value="GO_Central"/>
</dbReference>
<dbReference type="SUPFAM" id="SSF53335">
    <property type="entry name" value="S-adenosyl-L-methionine-dependent methyltransferases"/>
    <property type="match status" value="1"/>
</dbReference>
<dbReference type="GO" id="GO:0005730">
    <property type="term" value="C:nucleolus"/>
    <property type="evidence" value="ECO:0000318"/>
    <property type="project" value="GO_Central"/>
</dbReference>
<evidence type="ECO:0000259" key="7">
    <source>
        <dbReference type="PROSITE" id="PS51686"/>
    </source>
</evidence>
<accession>F4NS77</accession>